<comment type="caution">
    <text evidence="1">The sequence shown here is derived from an EMBL/GenBank/DDBJ whole genome shotgun (WGS) entry which is preliminary data.</text>
</comment>
<reference evidence="1" key="1">
    <citation type="journal article" date="2023" name="Plant J.">
        <title>The genome of the king protea, Protea cynaroides.</title>
        <authorList>
            <person name="Chang J."/>
            <person name="Duong T.A."/>
            <person name="Schoeman C."/>
            <person name="Ma X."/>
            <person name="Roodt D."/>
            <person name="Barker N."/>
            <person name="Li Z."/>
            <person name="Van de Peer Y."/>
            <person name="Mizrachi E."/>
        </authorList>
    </citation>
    <scope>NUCLEOTIDE SEQUENCE</scope>
    <source>
        <tissue evidence="1">Young leaves</tissue>
    </source>
</reference>
<dbReference type="EMBL" id="JAMYWD010000012">
    <property type="protein sequence ID" value="KAJ4953341.1"/>
    <property type="molecule type" value="Genomic_DNA"/>
</dbReference>
<name>A0A9Q0JVI3_9MAGN</name>
<evidence type="ECO:0008006" key="3">
    <source>
        <dbReference type="Google" id="ProtNLM"/>
    </source>
</evidence>
<organism evidence="1 2">
    <name type="scientific">Protea cynaroides</name>
    <dbReference type="NCBI Taxonomy" id="273540"/>
    <lineage>
        <taxon>Eukaryota</taxon>
        <taxon>Viridiplantae</taxon>
        <taxon>Streptophyta</taxon>
        <taxon>Embryophyta</taxon>
        <taxon>Tracheophyta</taxon>
        <taxon>Spermatophyta</taxon>
        <taxon>Magnoliopsida</taxon>
        <taxon>Proteales</taxon>
        <taxon>Proteaceae</taxon>
        <taxon>Protea</taxon>
    </lineage>
</organism>
<keyword evidence="2" id="KW-1185">Reference proteome</keyword>
<accession>A0A9Q0JVI3</accession>
<proteinExistence type="predicted"/>
<protein>
    <recommendedName>
        <fullName evidence="3">Pentatricopeptide repeat-containing protein</fullName>
    </recommendedName>
</protein>
<sequence length="118" mass="13201">MGFQIYEDFVKLSLSCETRVGNAVINMYCKCEAVDDAWEGSLRFHGSQGWSHLDYIIRNYIWNGVESKALKLCKEMLAVGMYLNFFSLPLCITSCSALCHSLCITAYSTLCHGCAGMC</sequence>
<gene>
    <name evidence="1" type="ORF">NE237_030173</name>
</gene>
<dbReference type="AlphaFoldDB" id="A0A9Q0JVI3"/>
<dbReference type="Proteomes" id="UP001141806">
    <property type="component" value="Unassembled WGS sequence"/>
</dbReference>
<evidence type="ECO:0000313" key="1">
    <source>
        <dbReference type="EMBL" id="KAJ4953341.1"/>
    </source>
</evidence>
<evidence type="ECO:0000313" key="2">
    <source>
        <dbReference type="Proteomes" id="UP001141806"/>
    </source>
</evidence>